<feature type="compositionally biased region" description="Basic and acidic residues" evidence="1">
    <location>
        <begin position="44"/>
        <end position="60"/>
    </location>
</feature>
<proteinExistence type="predicted"/>
<feature type="compositionally biased region" description="Polar residues" evidence="1">
    <location>
        <begin position="294"/>
        <end position="303"/>
    </location>
</feature>
<name>A0ABD3MXP3_9STRA</name>
<protein>
    <recommendedName>
        <fullName evidence="5">Calcineurin-like phosphoesterase domain-containing protein</fullName>
    </recommendedName>
</protein>
<keyword evidence="2" id="KW-0812">Transmembrane</keyword>
<feature type="region of interest" description="Disordered" evidence="1">
    <location>
        <begin position="1"/>
        <end position="68"/>
    </location>
</feature>
<keyword evidence="2" id="KW-1133">Transmembrane helix</keyword>
<evidence type="ECO:0000313" key="3">
    <source>
        <dbReference type="EMBL" id="KAL3768583.1"/>
    </source>
</evidence>
<comment type="caution">
    <text evidence="3">The sequence shown here is derived from an EMBL/GenBank/DDBJ whole genome shotgun (WGS) entry which is preliminary data.</text>
</comment>
<dbReference type="Proteomes" id="UP001530400">
    <property type="component" value="Unassembled WGS sequence"/>
</dbReference>
<gene>
    <name evidence="3" type="ORF">ACHAWO_001532</name>
</gene>
<keyword evidence="2" id="KW-0472">Membrane</keyword>
<evidence type="ECO:0008006" key="5">
    <source>
        <dbReference type="Google" id="ProtNLM"/>
    </source>
</evidence>
<keyword evidence="4" id="KW-1185">Reference proteome</keyword>
<dbReference type="Gene3D" id="3.60.21.10">
    <property type="match status" value="1"/>
</dbReference>
<dbReference type="AlphaFoldDB" id="A0ABD3MXP3"/>
<organism evidence="3 4">
    <name type="scientific">Cyclotella atomus</name>
    <dbReference type="NCBI Taxonomy" id="382360"/>
    <lineage>
        <taxon>Eukaryota</taxon>
        <taxon>Sar</taxon>
        <taxon>Stramenopiles</taxon>
        <taxon>Ochrophyta</taxon>
        <taxon>Bacillariophyta</taxon>
        <taxon>Coscinodiscophyceae</taxon>
        <taxon>Thalassiosirophycidae</taxon>
        <taxon>Stephanodiscales</taxon>
        <taxon>Stephanodiscaceae</taxon>
        <taxon>Cyclotella</taxon>
    </lineage>
</organism>
<dbReference type="InterPro" id="IPR029052">
    <property type="entry name" value="Metallo-depent_PP-like"/>
</dbReference>
<dbReference type="EMBL" id="JALLPJ020001344">
    <property type="protein sequence ID" value="KAL3768583.1"/>
    <property type="molecule type" value="Genomic_DNA"/>
</dbReference>
<evidence type="ECO:0000313" key="4">
    <source>
        <dbReference type="Proteomes" id="UP001530400"/>
    </source>
</evidence>
<sequence length="633" mass="71529">MRASPPRTEFGRVSSRIKGKYTSGESAGNVEAVLHLSSSYDDDMDRRPHNNGDEGEEKVHPSPYGLRRIFSNPPAVRRTSIETSLLHSEEELGQQENKNKTAYGLRRIFSNPHSNDVDTGIPLTKTKSYHYPLSRNNDKGSPSGSPVTLVRRVSRLKHPEKCQDDDTVAESVEVSLSSSTKSVKRGNSKKRWAVLFAFLGVVGAGAYAGYTFLGGEKKKKKKSSKRQQIYTQSLQSFGGSNAAVFEFVPEHSDDNVMTPDSSNQDAALLILSDVLLPTSTPSTYMPTDVPVTESPVTPITPERTTLDPSKRPTKPPSNPPSPRPTEDTTIVFYVMADAPYSDYERDEVMPDVMETLPSDAELLFHLGDLEFKKEDNCEEWAYQAASRALRKSPVPTFVLPGDNDLNDCDDHEEAEGFWSEYFGYIDEYWNHTIPLTRWGTLDESFAFIQKRILFFGINIVGGTPYSTSEKTERHEEHLYMLKKIMDDHRWDYDIVVLLGHAEPKDKHADLFEGDDGLASFVEQMRKPFLHIHGDYHCWYEDEGSFGVDNYLRISLDSLIREDEEVAVPIRVEIDSSKRYGAVKIDRGRTGWDVECCSGNGWPRPSDDDDYDDDYSYDSEDRRELFSPFPNVAT</sequence>
<feature type="compositionally biased region" description="Pro residues" evidence="1">
    <location>
        <begin position="314"/>
        <end position="323"/>
    </location>
</feature>
<feature type="region of interest" description="Disordered" evidence="1">
    <location>
        <begin position="599"/>
        <end position="633"/>
    </location>
</feature>
<evidence type="ECO:0000256" key="1">
    <source>
        <dbReference type="SAM" id="MobiDB-lite"/>
    </source>
</evidence>
<feature type="region of interest" description="Disordered" evidence="1">
    <location>
        <begin position="283"/>
        <end position="327"/>
    </location>
</feature>
<reference evidence="3 4" key="1">
    <citation type="submission" date="2024-10" db="EMBL/GenBank/DDBJ databases">
        <title>Updated reference genomes for cyclostephanoid diatoms.</title>
        <authorList>
            <person name="Roberts W.R."/>
            <person name="Alverson A.J."/>
        </authorList>
    </citation>
    <scope>NUCLEOTIDE SEQUENCE [LARGE SCALE GENOMIC DNA]</scope>
    <source>
        <strain evidence="3 4">AJA010-31</strain>
    </source>
</reference>
<feature type="compositionally biased region" description="Acidic residues" evidence="1">
    <location>
        <begin position="606"/>
        <end position="617"/>
    </location>
</feature>
<accession>A0ABD3MXP3</accession>
<feature type="transmembrane region" description="Helical" evidence="2">
    <location>
        <begin position="192"/>
        <end position="213"/>
    </location>
</feature>
<evidence type="ECO:0000256" key="2">
    <source>
        <dbReference type="SAM" id="Phobius"/>
    </source>
</evidence>
<dbReference type="SUPFAM" id="SSF56300">
    <property type="entry name" value="Metallo-dependent phosphatases"/>
    <property type="match status" value="1"/>
</dbReference>